<protein>
    <recommendedName>
        <fullName evidence="3">Thioredoxin-dependent peroxiredoxin</fullName>
    </recommendedName>
</protein>
<organism evidence="1 2">
    <name type="scientific">Papaver atlanticum</name>
    <dbReference type="NCBI Taxonomy" id="357466"/>
    <lineage>
        <taxon>Eukaryota</taxon>
        <taxon>Viridiplantae</taxon>
        <taxon>Streptophyta</taxon>
        <taxon>Embryophyta</taxon>
        <taxon>Tracheophyta</taxon>
        <taxon>Spermatophyta</taxon>
        <taxon>Magnoliopsida</taxon>
        <taxon>Ranunculales</taxon>
        <taxon>Papaveraceae</taxon>
        <taxon>Papaveroideae</taxon>
        <taxon>Papaver</taxon>
    </lineage>
</organism>
<proteinExistence type="predicted"/>
<evidence type="ECO:0008006" key="3">
    <source>
        <dbReference type="Google" id="ProtNLM"/>
    </source>
</evidence>
<dbReference type="PANTHER" id="PTHR43640:SF1">
    <property type="entry name" value="THIOREDOXIN-DEPENDENT PEROXIREDOXIN"/>
    <property type="match status" value="1"/>
</dbReference>
<dbReference type="SUPFAM" id="SSF52833">
    <property type="entry name" value="Thioredoxin-like"/>
    <property type="match status" value="1"/>
</dbReference>
<evidence type="ECO:0000313" key="1">
    <source>
        <dbReference type="EMBL" id="KAI3944624.1"/>
    </source>
</evidence>
<sequence>MLLRKLSKWWSWYAKNCNIFLVNLIEFPLVFPLGIVMKLSEKHCPSVRMFVNIQSYWGTWELDDFESHPVLLVMFISNHCPFVIHLKQEIVKLTTYYMKNGLAVIAISSNSVLFKYPFPYLYRESEDVARALGAVCTSVLLYKKDGRRPFELVTGRDLGMAIDSV</sequence>
<accession>A0AAD4XTY7</accession>
<evidence type="ECO:0000313" key="2">
    <source>
        <dbReference type="Proteomes" id="UP001202328"/>
    </source>
</evidence>
<dbReference type="EMBL" id="JAJJMB010004025">
    <property type="protein sequence ID" value="KAI3944624.1"/>
    <property type="molecule type" value="Genomic_DNA"/>
</dbReference>
<dbReference type="PANTHER" id="PTHR43640">
    <property type="entry name" value="OS07G0260300 PROTEIN"/>
    <property type="match status" value="1"/>
</dbReference>
<dbReference type="AlphaFoldDB" id="A0AAD4XTY7"/>
<dbReference type="InterPro" id="IPR047262">
    <property type="entry name" value="PRX-like1"/>
</dbReference>
<comment type="caution">
    <text evidence="1">The sequence shown here is derived from an EMBL/GenBank/DDBJ whole genome shotgun (WGS) entry which is preliminary data.</text>
</comment>
<dbReference type="Proteomes" id="UP001202328">
    <property type="component" value="Unassembled WGS sequence"/>
</dbReference>
<dbReference type="Gene3D" id="3.40.30.10">
    <property type="entry name" value="Glutaredoxin"/>
    <property type="match status" value="1"/>
</dbReference>
<keyword evidence="2" id="KW-1185">Reference proteome</keyword>
<dbReference type="InterPro" id="IPR036249">
    <property type="entry name" value="Thioredoxin-like_sf"/>
</dbReference>
<reference evidence="1" key="1">
    <citation type="submission" date="2022-04" db="EMBL/GenBank/DDBJ databases">
        <title>A functionally conserved STORR gene fusion in Papaver species that diverged 16.8 million years ago.</title>
        <authorList>
            <person name="Catania T."/>
        </authorList>
    </citation>
    <scope>NUCLEOTIDE SEQUENCE</scope>
    <source>
        <strain evidence="1">S-188037</strain>
    </source>
</reference>
<gene>
    <name evidence="1" type="ORF">MKW98_021082</name>
</gene>
<name>A0AAD4XTY7_9MAGN</name>